<feature type="transmembrane region" description="Helical" evidence="1">
    <location>
        <begin position="440"/>
        <end position="457"/>
    </location>
</feature>
<protein>
    <submittedName>
        <fullName evidence="2">Xanthine/uracil/vitamin C permease</fullName>
    </submittedName>
</protein>
<feature type="transmembrane region" description="Helical" evidence="1">
    <location>
        <begin position="493"/>
        <end position="510"/>
    </location>
</feature>
<proteinExistence type="predicted"/>
<feature type="transmembrane region" description="Helical" evidence="1">
    <location>
        <begin position="347"/>
        <end position="369"/>
    </location>
</feature>
<evidence type="ECO:0000313" key="2">
    <source>
        <dbReference type="EMBL" id="MCC2255768.1"/>
    </source>
</evidence>
<feature type="transmembrane region" description="Helical" evidence="1">
    <location>
        <begin position="118"/>
        <end position="139"/>
    </location>
</feature>
<feature type="transmembrane region" description="Helical" evidence="1">
    <location>
        <begin position="204"/>
        <end position="223"/>
    </location>
</feature>
<dbReference type="PANTHER" id="PTHR31610">
    <property type="entry name" value="SLR0360 PROTEIN"/>
    <property type="match status" value="1"/>
</dbReference>
<organism evidence="2 3">
    <name type="scientific">Ruminococcus turbiniformis</name>
    <dbReference type="NCBI Taxonomy" id="2881258"/>
    <lineage>
        <taxon>Bacteria</taxon>
        <taxon>Bacillati</taxon>
        <taxon>Bacillota</taxon>
        <taxon>Clostridia</taxon>
        <taxon>Eubacteriales</taxon>
        <taxon>Oscillospiraceae</taxon>
        <taxon>Ruminococcus</taxon>
    </lineage>
</organism>
<comment type="caution">
    <text evidence="2">The sequence shown here is derived from an EMBL/GenBank/DDBJ whole genome shotgun (WGS) entry which is preliminary data.</text>
</comment>
<accession>A0ABS8G0B7</accession>
<feature type="transmembrane region" description="Helical" evidence="1">
    <location>
        <begin position="151"/>
        <end position="171"/>
    </location>
</feature>
<evidence type="ECO:0000256" key="1">
    <source>
        <dbReference type="SAM" id="Phobius"/>
    </source>
</evidence>
<keyword evidence="1" id="KW-1133">Transmembrane helix</keyword>
<evidence type="ECO:0000313" key="3">
    <source>
        <dbReference type="Proteomes" id="UP001198151"/>
    </source>
</evidence>
<keyword evidence="3" id="KW-1185">Reference proteome</keyword>
<name>A0ABS8G0B7_9FIRM</name>
<keyword evidence="1" id="KW-0812">Transmembrane</keyword>
<dbReference type="Proteomes" id="UP001198151">
    <property type="component" value="Unassembled WGS sequence"/>
</dbReference>
<reference evidence="2 3" key="1">
    <citation type="submission" date="2021-10" db="EMBL/GenBank/DDBJ databases">
        <title>Anaerobic single-cell dispensing facilitates the cultivation of human gut bacteria.</title>
        <authorList>
            <person name="Afrizal A."/>
        </authorList>
    </citation>
    <scope>NUCLEOTIDE SEQUENCE [LARGE SCALE GENOMIC DNA]</scope>
    <source>
        <strain evidence="2 3">CLA-AA-H200</strain>
    </source>
</reference>
<feature type="transmembrane region" description="Helical" evidence="1">
    <location>
        <begin position="464"/>
        <end position="487"/>
    </location>
</feature>
<sequence>MRDLNEQKTLVPWFRRGDIGGLTYAITNNIVNYLIVIATLSGVLKWPDEIVYGNVIPGMSIGLMAGGIYYAWMGRRLSRKEGRADVTALPSGVSTPAMFVMLYGVIMPLHYALEDPALTWSAAVAACFIGGFVEFLGGVIGPWMKSNLPRAALLGTVAGIGFIWMATQGVFDIFGDPVIGVPILLVAMVGIFGGYMFPKKIPPLVVAIVGGIVYAFCLGRTTVDFSGIGFYMPNPVNGIQQLINGFAVVAPYLTVVIPVSIYNFIETMDNVEGANAAGDNYNVRETQFADGCCTMISAIFGGVIPNTVWLGHAGLKKSGAGIGYSLIAGLVLGAAGIFGLFSFLDNLVPAAVCAVTFLWCAVVMVAQAFKDNPVKHYAAVGIAMIPPVADYLYTQITGAAGLAGYSTEVLADGTAGYNAEVTQMILDAGVMWNGVPGVKAGAVIIGILLGTITVFIIEKQLLKVGVVCLAGAVLACFGFIHSAQLGFNPDSPFAIAYLIAAVLAFILHTGRNSWFKGPDHFDYV</sequence>
<dbReference type="PANTHER" id="PTHR31610:SF0">
    <property type="entry name" value="SLC26A_SULP TRANSPORTER DOMAIN-CONTAINING PROTEIN"/>
    <property type="match status" value="1"/>
</dbReference>
<feature type="transmembrane region" description="Helical" evidence="1">
    <location>
        <begin position="21"/>
        <end position="44"/>
    </location>
</feature>
<feature type="transmembrane region" description="Helical" evidence="1">
    <location>
        <begin position="84"/>
        <end position="106"/>
    </location>
</feature>
<feature type="transmembrane region" description="Helical" evidence="1">
    <location>
        <begin position="50"/>
        <end position="72"/>
    </location>
</feature>
<gene>
    <name evidence="2" type="ORF">LKD70_15340</name>
</gene>
<feature type="transmembrane region" description="Helical" evidence="1">
    <location>
        <begin position="243"/>
        <end position="265"/>
    </location>
</feature>
<feature type="transmembrane region" description="Helical" evidence="1">
    <location>
        <begin position="322"/>
        <end position="341"/>
    </location>
</feature>
<feature type="transmembrane region" description="Helical" evidence="1">
    <location>
        <begin position="177"/>
        <end position="197"/>
    </location>
</feature>
<dbReference type="EMBL" id="JAJEQX010000035">
    <property type="protein sequence ID" value="MCC2255768.1"/>
    <property type="molecule type" value="Genomic_DNA"/>
</dbReference>
<keyword evidence="1" id="KW-0472">Membrane</keyword>
<dbReference type="RefSeq" id="WP_227708751.1">
    <property type="nucleotide sequence ID" value="NZ_JAJEQX010000035.1"/>
</dbReference>